<dbReference type="Gene3D" id="3.60.40.10">
    <property type="entry name" value="PPM-type phosphatase domain"/>
    <property type="match status" value="1"/>
</dbReference>
<keyword evidence="1" id="KW-0378">Hydrolase</keyword>
<dbReference type="GO" id="GO:0016791">
    <property type="term" value="F:phosphatase activity"/>
    <property type="evidence" value="ECO:0007669"/>
    <property type="project" value="TreeGrafter"/>
</dbReference>
<keyword evidence="2" id="KW-0472">Membrane</keyword>
<dbReference type="InterPro" id="IPR036457">
    <property type="entry name" value="PPM-type-like_dom_sf"/>
</dbReference>
<dbReference type="Pfam" id="PF07228">
    <property type="entry name" value="SpoIIE"/>
    <property type="match status" value="1"/>
</dbReference>
<keyword evidence="2" id="KW-0812">Transmembrane</keyword>
<dbReference type="SUPFAM" id="SSF81606">
    <property type="entry name" value="PP2C-like"/>
    <property type="match status" value="1"/>
</dbReference>
<reference evidence="4 5" key="1">
    <citation type="submission" date="2018-03" db="EMBL/GenBank/DDBJ databases">
        <title>Phenotypic and genomic properties of Cyclonatronum proteinivorum gen. nov., sp. nov., a haloalkaliphilic bacteroidete from soda lakes possessing Na+-translocating rhodopsin.</title>
        <authorList>
            <person name="Toshchakov S.V."/>
            <person name="Korzhenkov A."/>
            <person name="Samarov N.I."/>
            <person name="Kublanov I.V."/>
            <person name="Muntyan M.S."/>
            <person name="Sorokin D.Y."/>
        </authorList>
    </citation>
    <scope>NUCLEOTIDE SEQUENCE [LARGE SCALE GENOMIC DNA]</scope>
    <source>
        <strain evidence="4 5">Omega</strain>
    </source>
</reference>
<evidence type="ECO:0000259" key="3">
    <source>
        <dbReference type="SMART" id="SM00331"/>
    </source>
</evidence>
<evidence type="ECO:0000256" key="2">
    <source>
        <dbReference type="SAM" id="Phobius"/>
    </source>
</evidence>
<dbReference type="InterPro" id="IPR052016">
    <property type="entry name" value="Bact_Sigma-Reg"/>
</dbReference>
<dbReference type="AlphaFoldDB" id="A0A345UMP0"/>
<feature type="domain" description="PPM-type phosphatase" evidence="3">
    <location>
        <begin position="151"/>
        <end position="372"/>
    </location>
</feature>
<sequence>MSLPNESKSALSQTKSLYRTYTTGMSRAQFERDFQTDSKRLKALYREALGDVINPETGQEIGFFEKSGRLTSALTKRMNPTRRLVFGASIAGFASTFVFSGLFFTVLLPLSFTAMATLLLLELLEKFDVKEEIDLAKDIQISLLPSPALTINGLKINSFANTASDVGGDYVDVIETEAGVYYIIADVSGKGLSASLYMVRFQALVHLLIRKLNPSPKQLFLELNDYIKSYRTDKTFITACAAFFPKDKNTFTYVRAGHNPPVLYHGDTDSTELLQTPGFALGMTRTNRLENFLQESEIELKPEDSVLFYTDGVNEARNLSGEEFGLERLRALMDIYGSLEPSTIVGKIQSSVENFIGDMPTVDDITYSCIKRNPVKKSTAPQEAEIVE</sequence>
<dbReference type="InterPro" id="IPR001932">
    <property type="entry name" value="PPM-type_phosphatase-like_dom"/>
</dbReference>
<keyword evidence="5" id="KW-1185">Reference proteome</keyword>
<dbReference type="PANTHER" id="PTHR43156:SF2">
    <property type="entry name" value="STAGE II SPORULATION PROTEIN E"/>
    <property type="match status" value="1"/>
</dbReference>
<proteinExistence type="predicted"/>
<feature type="transmembrane region" description="Helical" evidence="2">
    <location>
        <begin position="84"/>
        <end position="110"/>
    </location>
</feature>
<dbReference type="SMART" id="SM00331">
    <property type="entry name" value="PP2C_SIG"/>
    <property type="match status" value="1"/>
</dbReference>
<dbReference type="OrthoDB" id="9763484at2"/>
<evidence type="ECO:0000313" key="5">
    <source>
        <dbReference type="Proteomes" id="UP000254808"/>
    </source>
</evidence>
<organism evidence="4 5">
    <name type="scientific">Cyclonatronum proteinivorum</name>
    <dbReference type="NCBI Taxonomy" id="1457365"/>
    <lineage>
        <taxon>Bacteria</taxon>
        <taxon>Pseudomonadati</taxon>
        <taxon>Balneolota</taxon>
        <taxon>Balneolia</taxon>
        <taxon>Balneolales</taxon>
        <taxon>Cyclonatronaceae</taxon>
        <taxon>Cyclonatronum</taxon>
    </lineage>
</organism>
<name>A0A345UMP0_9BACT</name>
<evidence type="ECO:0000313" key="4">
    <source>
        <dbReference type="EMBL" id="AXJ01742.1"/>
    </source>
</evidence>
<gene>
    <name evidence="4" type="ORF">CYPRO_2500</name>
</gene>
<dbReference type="EMBL" id="CP027806">
    <property type="protein sequence ID" value="AXJ01742.1"/>
    <property type="molecule type" value="Genomic_DNA"/>
</dbReference>
<accession>A0A345UMP0</accession>
<protein>
    <submittedName>
        <fullName evidence="4">Sigma-B regulation protein RsbU (Phosphoserine phosphatase)</fullName>
    </submittedName>
</protein>
<dbReference type="Proteomes" id="UP000254808">
    <property type="component" value="Chromosome"/>
</dbReference>
<dbReference type="KEGG" id="cprv:CYPRO_2500"/>
<dbReference type="PANTHER" id="PTHR43156">
    <property type="entry name" value="STAGE II SPORULATION PROTEIN E-RELATED"/>
    <property type="match status" value="1"/>
</dbReference>
<keyword evidence="2" id="KW-1133">Transmembrane helix</keyword>
<evidence type="ECO:0000256" key="1">
    <source>
        <dbReference type="ARBA" id="ARBA00022801"/>
    </source>
</evidence>